<dbReference type="Pfam" id="PF00226">
    <property type="entry name" value="DnaJ"/>
    <property type="match status" value="1"/>
</dbReference>
<keyword evidence="3" id="KW-1185">Reference proteome</keyword>
<gene>
    <name evidence="4" type="primary">LOC111464347</name>
</gene>
<dbReference type="CDD" id="cd06257">
    <property type="entry name" value="DnaJ"/>
    <property type="match status" value="1"/>
</dbReference>
<evidence type="ECO:0000259" key="2">
    <source>
        <dbReference type="PROSITE" id="PS50076"/>
    </source>
</evidence>
<dbReference type="InterPro" id="IPR036869">
    <property type="entry name" value="J_dom_sf"/>
</dbReference>
<feature type="domain" description="J" evidence="2">
    <location>
        <begin position="10"/>
        <end position="81"/>
    </location>
</feature>
<dbReference type="PROSITE" id="PS50076">
    <property type="entry name" value="DNAJ_2"/>
    <property type="match status" value="1"/>
</dbReference>
<dbReference type="RefSeq" id="XP_022964286.1">
    <property type="nucleotide sequence ID" value="XM_023108518.1"/>
</dbReference>
<accession>A0A6J1HIH7</accession>
<dbReference type="KEGG" id="cmos:111464347"/>
<feature type="compositionally biased region" description="Polar residues" evidence="1">
    <location>
        <begin position="163"/>
        <end position="173"/>
    </location>
</feature>
<evidence type="ECO:0000256" key="1">
    <source>
        <dbReference type="SAM" id="MobiDB-lite"/>
    </source>
</evidence>
<evidence type="ECO:0000313" key="4">
    <source>
        <dbReference type="RefSeq" id="XP_022964286.1"/>
    </source>
</evidence>
<reference evidence="4" key="1">
    <citation type="submission" date="2025-08" db="UniProtKB">
        <authorList>
            <consortium name="RefSeq"/>
        </authorList>
    </citation>
    <scope>IDENTIFICATION</scope>
    <source>
        <tissue evidence="4">Young leaves</tissue>
    </source>
</reference>
<feature type="compositionally biased region" description="Low complexity" evidence="1">
    <location>
        <begin position="142"/>
        <end position="162"/>
    </location>
</feature>
<dbReference type="PROSITE" id="PS00636">
    <property type="entry name" value="DNAJ_1"/>
    <property type="match status" value="1"/>
</dbReference>
<dbReference type="SUPFAM" id="SSF46565">
    <property type="entry name" value="Chaperone J-domain"/>
    <property type="match status" value="1"/>
</dbReference>
<dbReference type="InterPro" id="IPR018253">
    <property type="entry name" value="DnaJ_domain_CS"/>
</dbReference>
<protein>
    <submittedName>
        <fullName evidence="4">Uncharacterized protein LOC111464347 isoform X1</fullName>
    </submittedName>
</protein>
<dbReference type="PRINTS" id="PR00625">
    <property type="entry name" value="JDOMAIN"/>
</dbReference>
<dbReference type="PANTHER" id="PTHR44743">
    <property type="entry name" value="PUTATIVE, EXPRESSED-RELATED"/>
    <property type="match status" value="1"/>
</dbReference>
<dbReference type="PANTHER" id="PTHR44743:SF5">
    <property type="entry name" value="CHAPERONE DNAJ-DOMAIN SUPERFAMILY PROTEIN"/>
    <property type="match status" value="1"/>
</dbReference>
<dbReference type="Gene3D" id="1.10.287.110">
    <property type="entry name" value="DnaJ domain"/>
    <property type="match status" value="1"/>
</dbReference>
<dbReference type="GeneID" id="111464347"/>
<feature type="region of interest" description="Disordered" evidence="1">
    <location>
        <begin position="142"/>
        <end position="173"/>
    </location>
</feature>
<evidence type="ECO:0000313" key="3">
    <source>
        <dbReference type="Proteomes" id="UP000504609"/>
    </source>
</evidence>
<dbReference type="InterPro" id="IPR001623">
    <property type="entry name" value="DnaJ_domain"/>
</dbReference>
<dbReference type="AlphaFoldDB" id="A0A6J1HIH7"/>
<dbReference type="SMART" id="SM00271">
    <property type="entry name" value="DnaJ"/>
    <property type="match status" value="1"/>
</dbReference>
<dbReference type="Proteomes" id="UP000504609">
    <property type="component" value="Unplaced"/>
</dbReference>
<proteinExistence type="predicted"/>
<sequence length="255" mass="28085">MADKNEQNDDLYGVLGLKKECTKAELKNAYKKLAMKWHPDRCSAAGNSKFVEEAKNKFQTIQQAYSVLSDANKRLLYDVGVYDGDDDEDDMGMGDFLTEMVSMMDQTNPNPNVENGEESFEKLQELFQEMLNDDVEGFRPSSHANYVSSSSSSSYSECSSSSDNRNLSGMNNTNSFEAHVQGFSMGEEEEKGARAGIGGGNGRTIRTKVENRDLWWDDLSDIQQTTMGVGLGLSSRSLCQSSGSCHCYNVGGGNI</sequence>
<name>A0A6J1HIH7_CUCMO</name>
<organism evidence="3 4">
    <name type="scientific">Cucurbita moschata</name>
    <name type="common">Winter crookneck squash</name>
    <name type="synonym">Cucurbita pepo var. moschata</name>
    <dbReference type="NCBI Taxonomy" id="3662"/>
    <lineage>
        <taxon>Eukaryota</taxon>
        <taxon>Viridiplantae</taxon>
        <taxon>Streptophyta</taxon>
        <taxon>Embryophyta</taxon>
        <taxon>Tracheophyta</taxon>
        <taxon>Spermatophyta</taxon>
        <taxon>Magnoliopsida</taxon>
        <taxon>eudicotyledons</taxon>
        <taxon>Gunneridae</taxon>
        <taxon>Pentapetalae</taxon>
        <taxon>rosids</taxon>
        <taxon>fabids</taxon>
        <taxon>Cucurbitales</taxon>
        <taxon>Cucurbitaceae</taxon>
        <taxon>Cucurbiteae</taxon>
        <taxon>Cucurbita</taxon>
    </lineage>
</organism>
<feature type="region of interest" description="Disordered" evidence="1">
    <location>
        <begin position="185"/>
        <end position="204"/>
    </location>
</feature>